<gene>
    <name evidence="2" type="ORF">PMACD_LOCUS7649</name>
</gene>
<evidence type="ECO:0000313" key="2">
    <source>
        <dbReference type="EMBL" id="CAF4857895.1"/>
    </source>
</evidence>
<feature type="signal peptide" evidence="1">
    <location>
        <begin position="1"/>
        <end position="20"/>
    </location>
</feature>
<dbReference type="AlphaFoldDB" id="A0A821SLL3"/>
<dbReference type="Proteomes" id="UP000663880">
    <property type="component" value="Unassembled WGS sequence"/>
</dbReference>
<reference evidence="2" key="1">
    <citation type="submission" date="2021-02" db="EMBL/GenBank/DDBJ databases">
        <authorList>
            <person name="Steward A R."/>
        </authorList>
    </citation>
    <scope>NUCLEOTIDE SEQUENCE</scope>
</reference>
<name>A0A821SLL3_9NEOP</name>
<organism evidence="2 3">
    <name type="scientific">Pieris macdunnoughi</name>
    <dbReference type="NCBI Taxonomy" id="345717"/>
    <lineage>
        <taxon>Eukaryota</taxon>
        <taxon>Metazoa</taxon>
        <taxon>Ecdysozoa</taxon>
        <taxon>Arthropoda</taxon>
        <taxon>Hexapoda</taxon>
        <taxon>Insecta</taxon>
        <taxon>Pterygota</taxon>
        <taxon>Neoptera</taxon>
        <taxon>Endopterygota</taxon>
        <taxon>Lepidoptera</taxon>
        <taxon>Glossata</taxon>
        <taxon>Ditrysia</taxon>
        <taxon>Papilionoidea</taxon>
        <taxon>Pieridae</taxon>
        <taxon>Pierinae</taxon>
        <taxon>Pieris</taxon>
    </lineage>
</organism>
<keyword evidence="1" id="KW-0732">Signal</keyword>
<dbReference type="OrthoDB" id="7377407at2759"/>
<accession>A0A821SLL3</accession>
<comment type="caution">
    <text evidence="2">The sequence shown here is derived from an EMBL/GenBank/DDBJ whole genome shotgun (WGS) entry which is preliminary data.</text>
</comment>
<feature type="chain" id="PRO_5032464201" evidence="1">
    <location>
        <begin position="21"/>
        <end position="126"/>
    </location>
</feature>
<keyword evidence="3" id="KW-1185">Reference proteome</keyword>
<evidence type="ECO:0000256" key="1">
    <source>
        <dbReference type="SAM" id="SignalP"/>
    </source>
</evidence>
<sequence>MQFCLIFLLIIGHILFPVTTAPNKVISKKTLRQKKAPTYPYQYQILVPSLQVLPIHGNRWNENKLNLVPIHELVPVNQLSVIPLQRKDPVYQYHDEGRYRNAIGGYGVGWKYGGHGAGHGFYYGFG</sequence>
<evidence type="ECO:0000313" key="3">
    <source>
        <dbReference type="Proteomes" id="UP000663880"/>
    </source>
</evidence>
<proteinExistence type="predicted"/>
<protein>
    <submittedName>
        <fullName evidence="2">Uncharacterized protein</fullName>
    </submittedName>
</protein>
<dbReference type="EMBL" id="CAJOBZ010000018">
    <property type="protein sequence ID" value="CAF4857895.1"/>
    <property type="molecule type" value="Genomic_DNA"/>
</dbReference>